<dbReference type="InterPro" id="IPR007627">
    <property type="entry name" value="RNA_pol_sigma70_r2"/>
</dbReference>
<dbReference type="Gene3D" id="1.10.1740.10">
    <property type="match status" value="1"/>
</dbReference>
<evidence type="ECO:0000313" key="10">
    <source>
        <dbReference type="Proteomes" id="UP001233164"/>
    </source>
</evidence>
<gene>
    <name evidence="9" type="ORF">QT969_14665</name>
</gene>
<dbReference type="InterPro" id="IPR013324">
    <property type="entry name" value="RNA_pol_sigma_r3/r4-like"/>
</dbReference>
<dbReference type="Pfam" id="PF20239">
    <property type="entry name" value="DUF6596"/>
    <property type="match status" value="1"/>
</dbReference>
<evidence type="ECO:0000256" key="1">
    <source>
        <dbReference type="ARBA" id="ARBA00010641"/>
    </source>
</evidence>
<keyword evidence="3" id="KW-0731">Sigma factor</keyword>
<keyword evidence="2" id="KW-0805">Transcription regulation</keyword>
<keyword evidence="10" id="KW-1185">Reference proteome</keyword>
<name>A0ABT7RPI6_9NOCA</name>
<sequence>MNELELRTLVPSVLGILVRRGADFAAAEDAVQDALVEAIRVWPADPPRDPKGWLIAVAWRRFLDAVRTDGARRRREQLVYAERGRPSDRGAEPAPVPAVDDTLQLYFLCAHPSLTPSSAVALTLRAVGGLTTRQIARAYLVPEATMAQRISRAKRTVAGVRFDRPGDVATVLRVLYLVFNEGYSGDVDLAAEAIRLTRQLAGAIDHPEVAGLLALMLLHHARRAARTAPDGSLVPLAEQDRARWDTESIAEGVEILQAALARDRLGEFQAQAAIAALHADAPSAEETDWVQIVEWYDELVRLTDSPVVRLNRAVAVGEADGPRAGLAALAALDDSLPRHAAVAAYLHERAGDPVTAAWLYAEAARKAPNLAERDHLTRQAARLNDRPRR</sequence>
<accession>A0ABT7RPI6</accession>
<dbReference type="SUPFAM" id="SSF88946">
    <property type="entry name" value="Sigma2 domain of RNA polymerase sigma factors"/>
    <property type="match status" value="1"/>
</dbReference>
<dbReference type="SUPFAM" id="SSF88659">
    <property type="entry name" value="Sigma3 and sigma4 domains of RNA polymerase sigma factors"/>
    <property type="match status" value="1"/>
</dbReference>
<dbReference type="RefSeq" id="WP_289379513.1">
    <property type="nucleotide sequence ID" value="NZ_JAUBOF010000048.1"/>
</dbReference>
<dbReference type="Gene3D" id="1.10.10.10">
    <property type="entry name" value="Winged helix-like DNA-binding domain superfamily/Winged helix DNA-binding domain"/>
    <property type="match status" value="1"/>
</dbReference>
<dbReference type="PANTHER" id="PTHR47756">
    <property type="entry name" value="BLL6612 PROTEIN-RELATED"/>
    <property type="match status" value="1"/>
</dbReference>
<evidence type="ECO:0000256" key="4">
    <source>
        <dbReference type="ARBA" id="ARBA00023125"/>
    </source>
</evidence>
<dbReference type="Proteomes" id="UP001233164">
    <property type="component" value="Unassembled WGS sequence"/>
</dbReference>
<feature type="domain" description="RNA polymerase sigma factor 70 region 4 type 2" evidence="7">
    <location>
        <begin position="106"/>
        <end position="156"/>
    </location>
</feature>
<dbReference type="InterPro" id="IPR046531">
    <property type="entry name" value="DUF6596"/>
</dbReference>
<feature type="domain" description="RNA polymerase sigma-70 region 2" evidence="6">
    <location>
        <begin position="8"/>
        <end position="69"/>
    </location>
</feature>
<evidence type="ECO:0000259" key="7">
    <source>
        <dbReference type="Pfam" id="PF08281"/>
    </source>
</evidence>
<keyword evidence="5" id="KW-0804">Transcription</keyword>
<comment type="caution">
    <text evidence="9">The sequence shown here is derived from an EMBL/GenBank/DDBJ whole genome shotgun (WGS) entry which is preliminary data.</text>
</comment>
<comment type="similarity">
    <text evidence="1">Belongs to the sigma-70 factor family. ECF subfamily.</text>
</comment>
<evidence type="ECO:0000256" key="5">
    <source>
        <dbReference type="ARBA" id="ARBA00023163"/>
    </source>
</evidence>
<dbReference type="InterPro" id="IPR013249">
    <property type="entry name" value="RNA_pol_sigma70_r4_t2"/>
</dbReference>
<dbReference type="InterPro" id="IPR013325">
    <property type="entry name" value="RNA_pol_sigma_r2"/>
</dbReference>
<dbReference type="EMBL" id="JAUBOF010000048">
    <property type="protein sequence ID" value="MDM7489522.1"/>
    <property type="molecule type" value="Genomic_DNA"/>
</dbReference>
<proteinExistence type="inferred from homology"/>
<organism evidence="9 10">
    <name type="scientific">Rhodococcus indonesiensis</name>
    <dbReference type="NCBI Taxonomy" id="3055869"/>
    <lineage>
        <taxon>Bacteria</taxon>
        <taxon>Bacillati</taxon>
        <taxon>Actinomycetota</taxon>
        <taxon>Actinomycetes</taxon>
        <taxon>Mycobacteriales</taxon>
        <taxon>Nocardiaceae</taxon>
        <taxon>Rhodococcus</taxon>
    </lineage>
</organism>
<feature type="domain" description="DUF6596" evidence="8">
    <location>
        <begin position="169"/>
        <end position="259"/>
    </location>
</feature>
<protein>
    <submittedName>
        <fullName evidence="9">Sigma factor</fullName>
    </submittedName>
</protein>
<evidence type="ECO:0000259" key="6">
    <source>
        <dbReference type="Pfam" id="PF04542"/>
    </source>
</evidence>
<evidence type="ECO:0000256" key="2">
    <source>
        <dbReference type="ARBA" id="ARBA00023015"/>
    </source>
</evidence>
<dbReference type="InterPro" id="IPR036388">
    <property type="entry name" value="WH-like_DNA-bd_sf"/>
</dbReference>
<reference evidence="9 10" key="1">
    <citation type="submission" date="2023-06" db="EMBL/GenBank/DDBJ databases">
        <title>Rhodococcus indonesiensis sp. nov a new member of the Rhodococcus ruber lineage isolated from a sediment of neutral hot spring.</title>
        <authorList>
            <person name="Kusuma A.B."/>
            <person name="Fenylestari G."/>
            <person name="Ammar F."/>
            <person name="Nouioui I."/>
            <person name="Goodfellow M."/>
        </authorList>
    </citation>
    <scope>NUCLEOTIDE SEQUENCE [LARGE SCALE GENOMIC DNA]</scope>
    <source>
        <strain evidence="9 10">CSLK01-03</strain>
    </source>
</reference>
<evidence type="ECO:0000259" key="8">
    <source>
        <dbReference type="Pfam" id="PF20239"/>
    </source>
</evidence>
<dbReference type="Pfam" id="PF04542">
    <property type="entry name" value="Sigma70_r2"/>
    <property type="match status" value="1"/>
</dbReference>
<keyword evidence="4" id="KW-0238">DNA-binding</keyword>
<evidence type="ECO:0000256" key="3">
    <source>
        <dbReference type="ARBA" id="ARBA00023082"/>
    </source>
</evidence>
<evidence type="ECO:0000313" key="9">
    <source>
        <dbReference type="EMBL" id="MDM7489522.1"/>
    </source>
</evidence>
<dbReference type="Pfam" id="PF08281">
    <property type="entry name" value="Sigma70_r4_2"/>
    <property type="match status" value="1"/>
</dbReference>
<dbReference type="PANTHER" id="PTHR47756:SF2">
    <property type="entry name" value="BLL6612 PROTEIN"/>
    <property type="match status" value="1"/>
</dbReference>